<feature type="compositionally biased region" description="Low complexity" evidence="3">
    <location>
        <begin position="63"/>
        <end position="75"/>
    </location>
</feature>
<dbReference type="GO" id="GO:0007389">
    <property type="term" value="P:pattern specification process"/>
    <property type="evidence" value="ECO:0007669"/>
    <property type="project" value="TreeGrafter"/>
</dbReference>
<accession>A0A3R7LZC2</accession>
<dbReference type="EMBL" id="QCYY01002649">
    <property type="protein sequence ID" value="ROT68647.1"/>
    <property type="molecule type" value="Genomic_DNA"/>
</dbReference>
<evidence type="ECO:0000313" key="4">
    <source>
        <dbReference type="EMBL" id="ROT68647.1"/>
    </source>
</evidence>
<keyword evidence="5" id="KW-1185">Reference proteome</keyword>
<dbReference type="PANTHER" id="PTHR21677:SF1">
    <property type="entry name" value="PROTEIN CRAMPED-LIKE"/>
    <property type="match status" value="1"/>
</dbReference>
<protein>
    <submittedName>
        <fullName evidence="4">Protein cramped-like</fullName>
    </submittedName>
</protein>
<organism evidence="4 5">
    <name type="scientific">Penaeus vannamei</name>
    <name type="common">Whiteleg shrimp</name>
    <name type="synonym">Litopenaeus vannamei</name>
    <dbReference type="NCBI Taxonomy" id="6689"/>
    <lineage>
        <taxon>Eukaryota</taxon>
        <taxon>Metazoa</taxon>
        <taxon>Ecdysozoa</taxon>
        <taxon>Arthropoda</taxon>
        <taxon>Crustacea</taxon>
        <taxon>Multicrustacea</taxon>
        <taxon>Malacostraca</taxon>
        <taxon>Eumalacostraca</taxon>
        <taxon>Eucarida</taxon>
        <taxon>Decapoda</taxon>
        <taxon>Dendrobranchiata</taxon>
        <taxon>Penaeoidea</taxon>
        <taxon>Penaeidae</taxon>
        <taxon>Penaeus</taxon>
    </lineage>
</organism>
<dbReference type="OrthoDB" id="515799at2759"/>
<keyword evidence="2" id="KW-0539">Nucleus</keyword>
<comment type="caution">
    <text evidence="4">The sequence shown here is derived from an EMBL/GenBank/DDBJ whole genome shotgun (WGS) entry which is preliminary data.</text>
</comment>
<feature type="region of interest" description="Disordered" evidence="3">
    <location>
        <begin position="140"/>
        <end position="162"/>
    </location>
</feature>
<feature type="region of interest" description="Disordered" evidence="3">
    <location>
        <begin position="1"/>
        <end position="100"/>
    </location>
</feature>
<reference evidence="4 5" key="2">
    <citation type="submission" date="2019-01" db="EMBL/GenBank/DDBJ databases">
        <title>The decoding of complex shrimp genome reveals the adaptation for benthos swimmer, frequently molting mechanism and breeding impact on genome.</title>
        <authorList>
            <person name="Sun Y."/>
            <person name="Gao Y."/>
            <person name="Yu Y."/>
        </authorList>
    </citation>
    <scope>NUCLEOTIDE SEQUENCE [LARGE SCALE GENOMIC DNA]</scope>
    <source>
        <tissue evidence="4">Muscle</tissue>
    </source>
</reference>
<dbReference type="GO" id="GO:0003677">
    <property type="term" value="F:DNA binding"/>
    <property type="evidence" value="ECO:0007669"/>
    <property type="project" value="UniProtKB-KW"/>
</dbReference>
<proteinExistence type="predicted"/>
<feature type="compositionally biased region" description="Basic residues" evidence="3">
    <location>
        <begin position="430"/>
        <end position="443"/>
    </location>
</feature>
<feature type="region of interest" description="Disordered" evidence="3">
    <location>
        <begin position="430"/>
        <end position="454"/>
    </location>
</feature>
<dbReference type="GO" id="GO:0003682">
    <property type="term" value="F:chromatin binding"/>
    <property type="evidence" value="ECO:0007669"/>
    <property type="project" value="InterPro"/>
</dbReference>
<evidence type="ECO:0000256" key="2">
    <source>
        <dbReference type="ARBA" id="ARBA00023242"/>
    </source>
</evidence>
<feature type="compositionally biased region" description="Low complexity" evidence="3">
    <location>
        <begin position="16"/>
        <end position="28"/>
    </location>
</feature>
<sequence>MVKRKRTLSTKENNESANQASDADQCSDAAKRLKAGGSPGVLEGGRPAELASRQPDHAHPPASSTVTSTVDGTVTASLPVSVGPSQSIPDVPLPQPSVIPQTRSVPQLRTSARVLNKQRREETKVDNVQTNVVGTRKSDVTGLESEYGDEEETLGSGGGNSKKRRRAWELWSMEDKDIFFESINECGKDFEAIQNYITTKLRKKGTPGFQIKNKDQVRHFYYRTWHKISKYITFHEGVKKATQELYGLINYGELRKKIGGTLDERKGQKLQELIRKGSTSVRVKGKSVRVRTPICRALKKLNQIEEHREHGELRVPLSITVEIVPASIHAWCHVQGQAHNPRVRVTTPLQRPLAALISHLQEKWRRSELKLRETLSSRATFPVNLEDVKEKVLRILPPKGTVIKPISVQPDVLMKSSAVSLLSHEARLRRRGEKIGRSNKRKENKQPLNKGPTEEIIIDEIAGEGEGPQCDAEGLGGDAEGPLASDRTLWLSSAEVDLEDIPWGSETSLGFLKTKESGGLVKR</sequence>
<dbReference type="PANTHER" id="PTHR21677">
    <property type="entry name" value="CRAMPED PROTEIN"/>
    <property type="match status" value="1"/>
</dbReference>
<dbReference type="GO" id="GO:0005634">
    <property type="term" value="C:nucleus"/>
    <property type="evidence" value="ECO:0007669"/>
    <property type="project" value="TreeGrafter"/>
</dbReference>
<evidence type="ECO:0000256" key="3">
    <source>
        <dbReference type="SAM" id="MobiDB-lite"/>
    </source>
</evidence>
<dbReference type="STRING" id="6689.A0A3R7LZC2"/>
<evidence type="ECO:0000313" key="5">
    <source>
        <dbReference type="Proteomes" id="UP000283509"/>
    </source>
</evidence>
<dbReference type="InterPro" id="IPR055315">
    <property type="entry name" value="Cramped-like"/>
</dbReference>
<dbReference type="Proteomes" id="UP000283509">
    <property type="component" value="Unassembled WGS sequence"/>
</dbReference>
<name>A0A3R7LZC2_PENVA</name>
<dbReference type="Gene3D" id="1.10.10.60">
    <property type="entry name" value="Homeodomain-like"/>
    <property type="match status" value="1"/>
</dbReference>
<keyword evidence="1" id="KW-0238">DNA-binding</keyword>
<gene>
    <name evidence="4" type="ORF">C7M84_013195</name>
</gene>
<evidence type="ECO:0000256" key="1">
    <source>
        <dbReference type="ARBA" id="ARBA00023125"/>
    </source>
</evidence>
<reference evidence="4 5" key="1">
    <citation type="submission" date="2018-04" db="EMBL/GenBank/DDBJ databases">
        <authorList>
            <person name="Zhang X."/>
            <person name="Yuan J."/>
            <person name="Li F."/>
            <person name="Xiang J."/>
        </authorList>
    </citation>
    <scope>NUCLEOTIDE SEQUENCE [LARGE SCALE GENOMIC DNA]</scope>
    <source>
        <tissue evidence="4">Muscle</tissue>
    </source>
</reference>
<dbReference type="AlphaFoldDB" id="A0A3R7LZC2"/>